<reference evidence="2 3" key="1">
    <citation type="submission" date="2022-04" db="EMBL/GenBank/DDBJ databases">
        <authorList>
            <person name="Ye Y.-Q."/>
            <person name="Du Z.-J."/>
        </authorList>
    </citation>
    <scope>NUCLEOTIDE SEQUENCE [LARGE SCALE GENOMIC DNA]</scope>
    <source>
        <strain evidence="2 3">A6E488</strain>
    </source>
</reference>
<keyword evidence="3" id="KW-1185">Reference proteome</keyword>
<feature type="compositionally biased region" description="Low complexity" evidence="1">
    <location>
        <begin position="22"/>
        <end position="32"/>
    </location>
</feature>
<evidence type="ECO:0000313" key="3">
    <source>
        <dbReference type="Proteomes" id="UP001320898"/>
    </source>
</evidence>
<organism evidence="2 3">
    <name type="scientific">Microbaculum marinisediminis</name>
    <dbReference type="NCBI Taxonomy" id="2931392"/>
    <lineage>
        <taxon>Bacteria</taxon>
        <taxon>Pseudomonadati</taxon>
        <taxon>Pseudomonadota</taxon>
        <taxon>Alphaproteobacteria</taxon>
        <taxon>Hyphomicrobiales</taxon>
        <taxon>Tepidamorphaceae</taxon>
        <taxon>Microbaculum</taxon>
    </lineage>
</organism>
<accession>A0AAW5QVY2</accession>
<dbReference type="Proteomes" id="UP001320898">
    <property type="component" value="Unassembled WGS sequence"/>
</dbReference>
<feature type="region of interest" description="Disordered" evidence="1">
    <location>
        <begin position="1"/>
        <end position="52"/>
    </location>
</feature>
<evidence type="ECO:0000256" key="1">
    <source>
        <dbReference type="SAM" id="MobiDB-lite"/>
    </source>
</evidence>
<sequence>MATENTPIKTAQDATKAPPDNPGAAKPAGTPKPEQKAGTKSAQANQNGSPRK</sequence>
<dbReference type="EMBL" id="JALIDZ010000001">
    <property type="protein sequence ID" value="MCT8970543.1"/>
    <property type="molecule type" value="Genomic_DNA"/>
</dbReference>
<dbReference type="AlphaFoldDB" id="A0AAW5QVY2"/>
<comment type="caution">
    <text evidence="2">The sequence shown here is derived from an EMBL/GenBank/DDBJ whole genome shotgun (WGS) entry which is preliminary data.</text>
</comment>
<name>A0AAW5QVY2_9HYPH</name>
<evidence type="ECO:0000313" key="2">
    <source>
        <dbReference type="EMBL" id="MCT8970543.1"/>
    </source>
</evidence>
<protein>
    <submittedName>
        <fullName evidence="2">Uncharacterized protein</fullName>
    </submittedName>
</protein>
<proteinExistence type="predicted"/>
<gene>
    <name evidence="2" type="ORF">MUB46_01605</name>
</gene>
<feature type="compositionally biased region" description="Polar residues" evidence="1">
    <location>
        <begin position="1"/>
        <end position="13"/>
    </location>
</feature>
<dbReference type="RefSeq" id="WP_261614109.1">
    <property type="nucleotide sequence ID" value="NZ_JALIDZ010000001.1"/>
</dbReference>
<feature type="compositionally biased region" description="Polar residues" evidence="1">
    <location>
        <begin position="38"/>
        <end position="52"/>
    </location>
</feature>